<dbReference type="GO" id="GO:0006465">
    <property type="term" value="P:signal peptide processing"/>
    <property type="evidence" value="ECO:0007669"/>
    <property type="project" value="TreeGrafter"/>
</dbReference>
<dbReference type="PANTHER" id="PTHR30487">
    <property type="entry name" value="TYPE 4 PREPILIN-LIKE PROTEINS LEADER PEPTIDE-PROCESSING ENZYME"/>
    <property type="match status" value="1"/>
</dbReference>
<keyword evidence="11" id="KW-1185">Reference proteome</keyword>
<evidence type="ECO:0000256" key="1">
    <source>
        <dbReference type="ARBA" id="ARBA00004651"/>
    </source>
</evidence>
<evidence type="ECO:0000256" key="4">
    <source>
        <dbReference type="ARBA" id="ARBA00022692"/>
    </source>
</evidence>
<evidence type="ECO:0000256" key="2">
    <source>
        <dbReference type="ARBA" id="ARBA00005801"/>
    </source>
</evidence>
<reference evidence="10 11" key="1">
    <citation type="submission" date="2016-06" db="EMBL/GenBank/DDBJ databases">
        <authorList>
            <person name="Kjaerup R.B."/>
            <person name="Dalgaard T.S."/>
            <person name="Juul-Madsen H.R."/>
        </authorList>
    </citation>
    <scope>NUCLEOTIDE SEQUENCE [LARGE SCALE GENOMIC DNA]</scope>
    <source>
        <strain evidence="10 11">373-A1</strain>
    </source>
</reference>
<evidence type="ECO:0000313" key="10">
    <source>
        <dbReference type="EMBL" id="OBY09733.1"/>
    </source>
</evidence>
<protein>
    <recommendedName>
        <fullName evidence="12">Prepilin peptidase</fullName>
    </recommendedName>
</protein>
<feature type="transmembrane region" description="Helical" evidence="7">
    <location>
        <begin position="100"/>
        <end position="116"/>
    </location>
</feature>
<dbReference type="PANTHER" id="PTHR30487:SF0">
    <property type="entry name" value="PREPILIN LEADER PEPTIDASE_N-METHYLTRANSFERASE-RELATED"/>
    <property type="match status" value="1"/>
</dbReference>
<comment type="similarity">
    <text evidence="2">Belongs to the peptidase A24 family.</text>
</comment>
<feature type="transmembrane region" description="Helical" evidence="7">
    <location>
        <begin position="152"/>
        <end position="176"/>
    </location>
</feature>
<dbReference type="Pfam" id="PF06750">
    <property type="entry name" value="A24_N_bact"/>
    <property type="match status" value="1"/>
</dbReference>
<feature type="transmembrane region" description="Helical" evidence="7">
    <location>
        <begin position="196"/>
        <end position="215"/>
    </location>
</feature>
<dbReference type="Proteomes" id="UP000092714">
    <property type="component" value="Unassembled WGS sequence"/>
</dbReference>
<dbReference type="EMBL" id="MAPZ01000026">
    <property type="protein sequence ID" value="OBY09733.1"/>
    <property type="molecule type" value="Genomic_DNA"/>
</dbReference>
<keyword evidence="3" id="KW-1003">Cell membrane</keyword>
<dbReference type="AlphaFoldDB" id="A0A1B8RLV1"/>
<sequence length="253" mass="28201">MSYIAEITVFVFGIIIGSFLNVCIYRIPKEESIAYPPSHCGSCGHNLKVIDLVPIFSWLLLKGKCKYCGEKVSKQYPIVEGATGLLFVFLYLKFGFTIELLKYMVFTSILIVVGIIDFKTQDVYDSTIIALGIIGVLFTIIEFFINKQISFISIILGIAIPALIISIFAWLGAMGWGDVEIIGVVGLFLGFKMNMLNLFTSIVLGGIAAFVLMIWKRRGGKDTMAFGPYIALSSYITLLFGSEILQWYLSFIR</sequence>
<gene>
    <name evidence="10" type="ORF">CP373A1_13770</name>
</gene>
<accession>A0A1B8RLV1</accession>
<evidence type="ECO:0000259" key="8">
    <source>
        <dbReference type="Pfam" id="PF01478"/>
    </source>
</evidence>
<comment type="caution">
    <text evidence="10">The sequence shown here is derived from an EMBL/GenBank/DDBJ whole genome shotgun (WGS) entry which is preliminary data.</text>
</comment>
<feature type="transmembrane region" description="Helical" evidence="7">
    <location>
        <begin position="227"/>
        <end position="249"/>
    </location>
</feature>
<dbReference type="InterPro" id="IPR010627">
    <property type="entry name" value="Prepilin_pept_A24_N"/>
</dbReference>
<evidence type="ECO:0000256" key="3">
    <source>
        <dbReference type="ARBA" id="ARBA00022475"/>
    </source>
</evidence>
<dbReference type="Gene3D" id="1.20.120.1220">
    <property type="match status" value="1"/>
</dbReference>
<evidence type="ECO:0000256" key="5">
    <source>
        <dbReference type="ARBA" id="ARBA00022989"/>
    </source>
</evidence>
<dbReference type="RefSeq" id="WP_065254737.1">
    <property type="nucleotide sequence ID" value="NZ_JAQLCW010000007.1"/>
</dbReference>
<dbReference type="OrthoDB" id="9789291at2"/>
<name>A0A1B8RLV1_9CLOT</name>
<evidence type="ECO:0008006" key="12">
    <source>
        <dbReference type="Google" id="ProtNLM"/>
    </source>
</evidence>
<evidence type="ECO:0000259" key="9">
    <source>
        <dbReference type="Pfam" id="PF06750"/>
    </source>
</evidence>
<feature type="domain" description="Prepilin type IV endopeptidase peptidase" evidence="8">
    <location>
        <begin position="104"/>
        <end position="209"/>
    </location>
</feature>
<dbReference type="InterPro" id="IPR000045">
    <property type="entry name" value="Prepilin_IV_endopep_pep"/>
</dbReference>
<dbReference type="Pfam" id="PF01478">
    <property type="entry name" value="Peptidase_A24"/>
    <property type="match status" value="1"/>
</dbReference>
<keyword evidence="6 7" id="KW-0472">Membrane</keyword>
<feature type="transmembrane region" description="Helical" evidence="7">
    <location>
        <begin position="128"/>
        <end position="145"/>
    </location>
</feature>
<feature type="domain" description="Prepilin peptidase A24 N-terminal" evidence="9">
    <location>
        <begin position="11"/>
        <end position="94"/>
    </location>
</feature>
<dbReference type="eggNOG" id="COG1989">
    <property type="taxonomic scope" value="Bacteria"/>
</dbReference>
<dbReference type="InterPro" id="IPR050882">
    <property type="entry name" value="Prepilin_peptidase/N-MTase"/>
</dbReference>
<evidence type="ECO:0000256" key="6">
    <source>
        <dbReference type="ARBA" id="ARBA00023136"/>
    </source>
</evidence>
<evidence type="ECO:0000313" key="11">
    <source>
        <dbReference type="Proteomes" id="UP000092714"/>
    </source>
</evidence>
<keyword evidence="4 7" id="KW-0812">Transmembrane</keyword>
<organism evidence="10 11">
    <name type="scientific">Clostridium paraputrificum</name>
    <dbReference type="NCBI Taxonomy" id="29363"/>
    <lineage>
        <taxon>Bacteria</taxon>
        <taxon>Bacillati</taxon>
        <taxon>Bacillota</taxon>
        <taxon>Clostridia</taxon>
        <taxon>Eubacteriales</taxon>
        <taxon>Clostridiaceae</taxon>
        <taxon>Clostridium</taxon>
    </lineage>
</organism>
<proteinExistence type="inferred from homology"/>
<feature type="transmembrane region" description="Helical" evidence="7">
    <location>
        <begin position="7"/>
        <end position="27"/>
    </location>
</feature>
<dbReference type="GO" id="GO:0004190">
    <property type="term" value="F:aspartic-type endopeptidase activity"/>
    <property type="evidence" value="ECO:0007669"/>
    <property type="project" value="InterPro"/>
</dbReference>
<dbReference type="GO" id="GO:0005886">
    <property type="term" value="C:plasma membrane"/>
    <property type="evidence" value="ECO:0007669"/>
    <property type="project" value="UniProtKB-SubCell"/>
</dbReference>
<evidence type="ECO:0000256" key="7">
    <source>
        <dbReference type="SAM" id="Phobius"/>
    </source>
</evidence>
<keyword evidence="5 7" id="KW-1133">Transmembrane helix</keyword>
<comment type="subcellular location">
    <subcellularLocation>
        <location evidence="1">Cell membrane</location>
        <topology evidence="1">Multi-pass membrane protein</topology>
    </subcellularLocation>
</comment>